<dbReference type="GO" id="GO:0006952">
    <property type="term" value="P:defense response"/>
    <property type="evidence" value="ECO:0007669"/>
    <property type="project" value="UniProtKB-KW"/>
</dbReference>
<gene>
    <name evidence="7" type="ORF">TRITD_2Av1G009670</name>
</gene>
<feature type="compositionally biased region" description="Low complexity" evidence="3">
    <location>
        <begin position="51"/>
        <end position="63"/>
    </location>
</feature>
<reference evidence="7 8" key="1">
    <citation type="submission" date="2017-09" db="EMBL/GenBank/DDBJ databases">
        <authorList>
            <consortium name="International Durum Wheat Genome Sequencing Consortium (IDWGSC)"/>
            <person name="Milanesi L."/>
        </authorList>
    </citation>
    <scope>NUCLEOTIDE SEQUENCE [LARGE SCALE GENOMIC DNA]</scope>
    <source>
        <strain evidence="8">cv. Svevo</strain>
    </source>
</reference>
<evidence type="ECO:0000313" key="8">
    <source>
        <dbReference type="Proteomes" id="UP000324705"/>
    </source>
</evidence>
<dbReference type="SUPFAM" id="SSF52540">
    <property type="entry name" value="P-loop containing nucleoside triphosphate hydrolases"/>
    <property type="match status" value="1"/>
</dbReference>
<dbReference type="PANTHER" id="PTHR36766">
    <property type="entry name" value="PLANT BROAD-SPECTRUM MILDEW RESISTANCE PROTEIN RPW8"/>
    <property type="match status" value="1"/>
</dbReference>
<feature type="domain" description="NB-ARC" evidence="4">
    <location>
        <begin position="250"/>
        <end position="409"/>
    </location>
</feature>
<dbReference type="Gene3D" id="3.40.50.300">
    <property type="entry name" value="P-loop containing nucleotide triphosphate hydrolases"/>
    <property type="match status" value="1"/>
</dbReference>
<feature type="compositionally biased region" description="Basic residues" evidence="3">
    <location>
        <begin position="65"/>
        <end position="77"/>
    </location>
</feature>
<dbReference type="PRINTS" id="PR00364">
    <property type="entry name" value="DISEASERSIST"/>
</dbReference>
<keyword evidence="1" id="KW-0433">Leucine-rich repeat</keyword>
<dbReference type="InterPro" id="IPR056789">
    <property type="entry name" value="LRR_R13L1-DRL21"/>
</dbReference>
<dbReference type="PANTHER" id="PTHR36766:SF73">
    <property type="entry name" value="NB-ARC DOMAIN-CONTAINING PROTEIN"/>
    <property type="match status" value="1"/>
</dbReference>
<keyword evidence="8" id="KW-1185">Reference proteome</keyword>
<name>A0A9R1R1I4_TRITD</name>
<dbReference type="Gene3D" id="3.80.10.10">
    <property type="entry name" value="Ribonuclease Inhibitor"/>
    <property type="match status" value="2"/>
</dbReference>
<proteinExistence type="predicted"/>
<dbReference type="AlphaFoldDB" id="A0A9R1R1I4"/>
<evidence type="ECO:0000313" key="7">
    <source>
        <dbReference type="EMBL" id="VAH25028.1"/>
    </source>
</evidence>
<dbReference type="InterPro" id="IPR027417">
    <property type="entry name" value="P-loop_NTPase"/>
</dbReference>
<evidence type="ECO:0000256" key="2">
    <source>
        <dbReference type="ARBA" id="ARBA00022821"/>
    </source>
</evidence>
<evidence type="ECO:0000259" key="5">
    <source>
        <dbReference type="Pfam" id="PF23559"/>
    </source>
</evidence>
<dbReference type="InterPro" id="IPR036388">
    <property type="entry name" value="WH-like_DNA-bd_sf"/>
</dbReference>
<dbReference type="InterPro" id="IPR002182">
    <property type="entry name" value="NB-ARC"/>
</dbReference>
<dbReference type="Gramene" id="TRITD2Av1G009670.1">
    <property type="protein sequence ID" value="TRITD2Av1G009670.1"/>
    <property type="gene ID" value="TRITD2Av1G009670"/>
</dbReference>
<evidence type="ECO:0000259" key="4">
    <source>
        <dbReference type="Pfam" id="PF00931"/>
    </source>
</evidence>
<feature type="domain" description="R13L1/DRL21-like LRR repeat region" evidence="6">
    <location>
        <begin position="905"/>
        <end position="1017"/>
    </location>
</feature>
<dbReference type="Proteomes" id="UP000324705">
    <property type="component" value="Chromosome 2A"/>
</dbReference>
<evidence type="ECO:0000256" key="3">
    <source>
        <dbReference type="SAM" id="MobiDB-lite"/>
    </source>
</evidence>
<feature type="domain" description="Disease resistance protein winged helix" evidence="5">
    <location>
        <begin position="490"/>
        <end position="566"/>
    </location>
</feature>
<evidence type="ECO:0000256" key="1">
    <source>
        <dbReference type="ARBA" id="ARBA00022614"/>
    </source>
</evidence>
<keyword evidence="2" id="KW-0611">Plant defense</keyword>
<dbReference type="Pfam" id="PF00931">
    <property type="entry name" value="NB-ARC"/>
    <property type="match status" value="1"/>
</dbReference>
<dbReference type="Pfam" id="PF23559">
    <property type="entry name" value="WHD_DRP"/>
    <property type="match status" value="1"/>
</dbReference>
<dbReference type="InterPro" id="IPR058922">
    <property type="entry name" value="WHD_DRP"/>
</dbReference>
<protein>
    <recommendedName>
        <fullName evidence="9">NB-ARC domain-containing protein</fullName>
    </recommendedName>
</protein>
<feature type="region of interest" description="Disordered" evidence="3">
    <location>
        <begin position="51"/>
        <end position="78"/>
    </location>
</feature>
<evidence type="ECO:0008006" key="9">
    <source>
        <dbReference type="Google" id="ProtNLM"/>
    </source>
</evidence>
<accession>A0A9R1R1I4</accession>
<dbReference type="Pfam" id="PF25019">
    <property type="entry name" value="LRR_R13L1-DRL21"/>
    <property type="match status" value="1"/>
</dbReference>
<dbReference type="Gene3D" id="1.10.10.10">
    <property type="entry name" value="Winged helix-like DNA-binding domain superfamily/Winged helix DNA-binding domain"/>
    <property type="match status" value="1"/>
</dbReference>
<dbReference type="GO" id="GO:0043531">
    <property type="term" value="F:ADP binding"/>
    <property type="evidence" value="ECO:0007669"/>
    <property type="project" value="InterPro"/>
</dbReference>
<dbReference type="InterPro" id="IPR032675">
    <property type="entry name" value="LRR_dom_sf"/>
</dbReference>
<sequence>MYVANCCLTKKYNFPLPVQLPIDSSSWFILSALAKDIKEYTNLRILSTSPFTHPTTSPSNPHPIAQHKQKRARRRSKGAAMAQAIAERACAKLRSALGDEAVARLSFTGDLRDMLEALEAIQPFLDKAEMLELRSDLLTHHLHLAACTVYETIDIVDELQDARPQAATKMTKMLPCLAIMKNAMAIKVQEMKEQLRENSTELAEDTRMFQEITEEQKTGPVFEEAMVLGRGSDKERIIATLLCTEPNIMQEHITILPIFGLAGSGKTTLAQMMFNDTHSLQVYDFRVWVHVSPKFDLHTIGSSIICQVSGRGQEEINHASSDVEGMEGIMKRLHKLLDGKKVLLVLDDLWEEDPIQLQLLKSMLTFLGDKMDVIVTTCNQAIARNICTVEPYRLNRLSDETCWEIIKKSIRLEAAGEELEKIGQKIASKCWGVPLAAGGYAATIDSFRDPMTWKIILQTNISDFAFSTFELSYMSMPPDLRLCFVYYCQIFPTGHSIVKDDLVHQWIALHLIEPSEILSATQIAEEHISRLQDLSFLQTAELDHASGIKDKSSILFTMHNLVHDFAAKYIDSLKYCLATNYGKRDGMYSGYLRAMRYVGCRKEEFTGDLFSRHKWLRVLELTESSVLKLPNSICQLKHLGYLKISEFSGLVTLPESLGDLINLIHIDLSGCSGLLDLPKSFGKLILLVHVNLSGCSRLATLPESFGDLINLSHVNLSRCHGLTELPEPLQKLGKLVHLNLSFWSCFEGIGEGLGGLTTLEHLNLSNPCYHLVEHRSDLQGLKDGLCKLTNLRYLNLSACLNPIFYYHKSQEESLQFNTECVKDLSTLEHLDLSHNTFLFDLPESLGDLNNLHTMNLSGCVRLKKVGEMKSLKYINLRKCRGLESCQFVVRIVDDDDAYSSSNIVQLEVVNCQELQISCLEKVKSKEEAKGIKMVEKQKLQKLKISWTLDTVGRVEDSALLRELVPPPNLQCLEVNGYAGTCLPEYLGELTSLQELKIVRCKQLNSLPDTMQKLTSLDLCIFDCPELEKWCEVEKNKKLLAHIRSKNYEYVPSYCSLFYS</sequence>
<organism evidence="7 8">
    <name type="scientific">Triticum turgidum subsp. durum</name>
    <name type="common">Durum wheat</name>
    <name type="synonym">Triticum durum</name>
    <dbReference type="NCBI Taxonomy" id="4567"/>
    <lineage>
        <taxon>Eukaryota</taxon>
        <taxon>Viridiplantae</taxon>
        <taxon>Streptophyta</taxon>
        <taxon>Embryophyta</taxon>
        <taxon>Tracheophyta</taxon>
        <taxon>Spermatophyta</taxon>
        <taxon>Magnoliopsida</taxon>
        <taxon>Liliopsida</taxon>
        <taxon>Poales</taxon>
        <taxon>Poaceae</taxon>
        <taxon>BOP clade</taxon>
        <taxon>Pooideae</taxon>
        <taxon>Triticodae</taxon>
        <taxon>Triticeae</taxon>
        <taxon>Triticinae</taxon>
        <taxon>Triticum</taxon>
    </lineage>
</organism>
<evidence type="ECO:0000259" key="6">
    <source>
        <dbReference type="Pfam" id="PF25019"/>
    </source>
</evidence>
<dbReference type="EMBL" id="LT934113">
    <property type="protein sequence ID" value="VAH25028.1"/>
    <property type="molecule type" value="Genomic_DNA"/>
</dbReference>
<dbReference type="SUPFAM" id="SSF52058">
    <property type="entry name" value="L domain-like"/>
    <property type="match status" value="1"/>
</dbReference>